<keyword evidence="5" id="KW-0804">Transcription</keyword>
<accession>A0ABN6NDX0</accession>
<evidence type="ECO:0000256" key="5">
    <source>
        <dbReference type="ARBA" id="ARBA00023163"/>
    </source>
</evidence>
<comment type="similarity">
    <text evidence="1">Belongs to the sigma-70 factor family. ECF subfamily.</text>
</comment>
<feature type="domain" description="RNA polymerase sigma-70 region 2" evidence="6">
    <location>
        <begin position="15"/>
        <end position="82"/>
    </location>
</feature>
<dbReference type="InterPro" id="IPR014284">
    <property type="entry name" value="RNA_pol_sigma-70_dom"/>
</dbReference>
<keyword evidence="3" id="KW-0731">Sigma factor</keyword>
<dbReference type="RefSeq" id="WP_248343341.1">
    <property type="nucleotide sequence ID" value="NZ_AP025592.1"/>
</dbReference>
<feature type="domain" description="RNA polymerase sigma factor 70 region 4 type 2" evidence="7">
    <location>
        <begin position="113"/>
        <end position="164"/>
    </location>
</feature>
<name>A0ABN6NDX0_9BACT</name>
<dbReference type="InterPro" id="IPR013249">
    <property type="entry name" value="RNA_pol_sigma70_r4_t2"/>
</dbReference>
<keyword evidence="4" id="KW-0238">DNA-binding</keyword>
<keyword evidence="9" id="KW-1185">Reference proteome</keyword>
<gene>
    <name evidence="8" type="ORF">AMPC_39000</name>
</gene>
<dbReference type="CDD" id="cd06171">
    <property type="entry name" value="Sigma70_r4"/>
    <property type="match status" value="1"/>
</dbReference>
<reference evidence="9" key="1">
    <citation type="journal article" date="2022" name="Int. J. Syst. Evol. Microbiol.">
        <title>Anaeromyxobacter oryzae sp. nov., Anaeromyxobacter diazotrophicus sp. nov. and Anaeromyxobacter paludicola sp. nov., isolated from paddy soils.</title>
        <authorList>
            <person name="Itoh H."/>
            <person name="Xu Z."/>
            <person name="Mise K."/>
            <person name="Masuda Y."/>
            <person name="Ushijima N."/>
            <person name="Hayakawa C."/>
            <person name="Shiratori Y."/>
            <person name="Senoo K."/>
        </authorList>
    </citation>
    <scope>NUCLEOTIDE SEQUENCE [LARGE SCALE GENOMIC DNA]</scope>
    <source>
        <strain evidence="9">Red630</strain>
    </source>
</reference>
<evidence type="ECO:0000256" key="1">
    <source>
        <dbReference type="ARBA" id="ARBA00010641"/>
    </source>
</evidence>
<dbReference type="Gene3D" id="1.10.1740.10">
    <property type="match status" value="1"/>
</dbReference>
<dbReference type="InterPro" id="IPR007627">
    <property type="entry name" value="RNA_pol_sigma70_r2"/>
</dbReference>
<dbReference type="Pfam" id="PF04542">
    <property type="entry name" value="Sigma70_r2"/>
    <property type="match status" value="1"/>
</dbReference>
<dbReference type="SUPFAM" id="SSF88946">
    <property type="entry name" value="Sigma2 domain of RNA polymerase sigma factors"/>
    <property type="match status" value="1"/>
</dbReference>
<dbReference type="Gene3D" id="1.10.10.10">
    <property type="entry name" value="Winged helix-like DNA-binding domain superfamily/Winged helix DNA-binding domain"/>
    <property type="match status" value="1"/>
</dbReference>
<dbReference type="InterPro" id="IPR013325">
    <property type="entry name" value="RNA_pol_sigma_r2"/>
</dbReference>
<dbReference type="EMBL" id="AP025592">
    <property type="protein sequence ID" value="BDG10787.1"/>
    <property type="molecule type" value="Genomic_DNA"/>
</dbReference>
<dbReference type="InterPro" id="IPR039425">
    <property type="entry name" value="RNA_pol_sigma-70-like"/>
</dbReference>
<dbReference type="NCBIfam" id="TIGR02937">
    <property type="entry name" value="sigma70-ECF"/>
    <property type="match status" value="1"/>
</dbReference>
<dbReference type="SUPFAM" id="SSF88659">
    <property type="entry name" value="Sigma3 and sigma4 domains of RNA polymerase sigma factors"/>
    <property type="match status" value="1"/>
</dbReference>
<protein>
    <submittedName>
        <fullName evidence="8">RNA polymerase subunit sigma-24</fullName>
    </submittedName>
</protein>
<dbReference type="InterPro" id="IPR013324">
    <property type="entry name" value="RNA_pol_sigma_r3/r4-like"/>
</dbReference>
<dbReference type="PANTHER" id="PTHR43133:SF8">
    <property type="entry name" value="RNA POLYMERASE SIGMA FACTOR HI_1459-RELATED"/>
    <property type="match status" value="1"/>
</dbReference>
<evidence type="ECO:0000259" key="7">
    <source>
        <dbReference type="Pfam" id="PF08281"/>
    </source>
</evidence>
<evidence type="ECO:0000256" key="3">
    <source>
        <dbReference type="ARBA" id="ARBA00023082"/>
    </source>
</evidence>
<dbReference type="Proteomes" id="UP001162734">
    <property type="component" value="Chromosome"/>
</dbReference>
<organism evidence="8 9">
    <name type="scientific">Anaeromyxobacter paludicola</name>
    <dbReference type="NCBI Taxonomy" id="2918171"/>
    <lineage>
        <taxon>Bacteria</taxon>
        <taxon>Pseudomonadati</taxon>
        <taxon>Myxococcota</taxon>
        <taxon>Myxococcia</taxon>
        <taxon>Myxococcales</taxon>
        <taxon>Cystobacterineae</taxon>
        <taxon>Anaeromyxobacteraceae</taxon>
        <taxon>Anaeromyxobacter</taxon>
    </lineage>
</organism>
<dbReference type="PANTHER" id="PTHR43133">
    <property type="entry name" value="RNA POLYMERASE ECF-TYPE SIGMA FACTO"/>
    <property type="match status" value="1"/>
</dbReference>
<evidence type="ECO:0000256" key="4">
    <source>
        <dbReference type="ARBA" id="ARBA00023125"/>
    </source>
</evidence>
<keyword evidence="2" id="KW-0805">Transcription regulation</keyword>
<evidence type="ECO:0000313" key="8">
    <source>
        <dbReference type="EMBL" id="BDG10787.1"/>
    </source>
</evidence>
<proteinExistence type="inferred from homology"/>
<dbReference type="Pfam" id="PF08281">
    <property type="entry name" value="Sigma70_r4_2"/>
    <property type="match status" value="1"/>
</dbReference>
<evidence type="ECO:0000259" key="6">
    <source>
        <dbReference type="Pfam" id="PF04542"/>
    </source>
</evidence>
<evidence type="ECO:0000256" key="2">
    <source>
        <dbReference type="ARBA" id="ARBA00023015"/>
    </source>
</evidence>
<evidence type="ECO:0000313" key="9">
    <source>
        <dbReference type="Proteomes" id="UP001162734"/>
    </source>
</evidence>
<dbReference type="InterPro" id="IPR036388">
    <property type="entry name" value="WH-like_DNA-bd_sf"/>
</dbReference>
<sequence>MEAYVEGDVEAFERLFRSLGPSIHAFFVRSMGRGTVAEDLLQTTFLKIHAARGRWRRGEAVRPWAFTIAARVRVDWLRRHGRAEAELDEEVASARDPREDPADAAATQERSARVREALDALPEPQRVLVHLHRFEGMSFAQIGGVLGISEGAARVRAFRAYAALRKLLAYLVEEER</sequence>